<feature type="compositionally biased region" description="Acidic residues" evidence="1">
    <location>
        <begin position="213"/>
        <end position="230"/>
    </location>
</feature>
<feature type="compositionally biased region" description="Basic and acidic residues" evidence="1">
    <location>
        <begin position="433"/>
        <end position="442"/>
    </location>
</feature>
<feature type="compositionally biased region" description="Basic and acidic residues" evidence="1">
    <location>
        <begin position="231"/>
        <end position="282"/>
    </location>
</feature>
<name>A0AA36HQ68_9DINO</name>
<accession>A0AA36HQ68</accession>
<evidence type="ECO:0000313" key="3">
    <source>
        <dbReference type="Proteomes" id="UP001178507"/>
    </source>
</evidence>
<comment type="caution">
    <text evidence="2">The sequence shown here is derived from an EMBL/GenBank/DDBJ whole genome shotgun (WGS) entry which is preliminary data.</text>
</comment>
<feature type="compositionally biased region" description="Acidic residues" evidence="1">
    <location>
        <begin position="185"/>
        <end position="196"/>
    </location>
</feature>
<feature type="compositionally biased region" description="Basic residues" evidence="1">
    <location>
        <begin position="468"/>
        <end position="492"/>
    </location>
</feature>
<protein>
    <submittedName>
        <fullName evidence="2">Uncharacterized protein</fullName>
    </submittedName>
</protein>
<reference evidence="2" key="1">
    <citation type="submission" date="2023-08" db="EMBL/GenBank/DDBJ databases">
        <authorList>
            <person name="Chen Y."/>
            <person name="Shah S."/>
            <person name="Dougan E. K."/>
            <person name="Thang M."/>
            <person name="Chan C."/>
        </authorList>
    </citation>
    <scope>NUCLEOTIDE SEQUENCE</scope>
</reference>
<feature type="region of interest" description="Disordered" evidence="1">
    <location>
        <begin position="148"/>
        <end position="363"/>
    </location>
</feature>
<gene>
    <name evidence="2" type="ORF">EVOR1521_LOCUS2580</name>
</gene>
<evidence type="ECO:0000256" key="1">
    <source>
        <dbReference type="SAM" id="MobiDB-lite"/>
    </source>
</evidence>
<feature type="compositionally biased region" description="Polar residues" evidence="1">
    <location>
        <begin position="334"/>
        <end position="346"/>
    </location>
</feature>
<feature type="region of interest" description="Disordered" evidence="1">
    <location>
        <begin position="432"/>
        <end position="504"/>
    </location>
</feature>
<proteinExistence type="predicted"/>
<dbReference type="Proteomes" id="UP001178507">
    <property type="component" value="Unassembled WGS sequence"/>
</dbReference>
<feature type="compositionally biased region" description="Low complexity" evidence="1">
    <location>
        <begin position="493"/>
        <end position="504"/>
    </location>
</feature>
<dbReference type="AlphaFoldDB" id="A0AA36HQ68"/>
<dbReference type="EMBL" id="CAUJNA010000140">
    <property type="protein sequence ID" value="CAJ1372519.1"/>
    <property type="molecule type" value="Genomic_DNA"/>
</dbReference>
<organism evidence="2 3">
    <name type="scientific">Effrenium voratum</name>
    <dbReference type="NCBI Taxonomy" id="2562239"/>
    <lineage>
        <taxon>Eukaryota</taxon>
        <taxon>Sar</taxon>
        <taxon>Alveolata</taxon>
        <taxon>Dinophyceae</taxon>
        <taxon>Suessiales</taxon>
        <taxon>Symbiodiniaceae</taxon>
        <taxon>Effrenium</taxon>
    </lineage>
</organism>
<keyword evidence="3" id="KW-1185">Reference proteome</keyword>
<sequence>MSFIAEAASAWKSVRHGKVPWTEEQVEQLAVEQMKLIPERACRLIRDESFRGGDLVYLPNALARPTYKELSRNYVWVRIWASQFPEKAPSVFLIADVLQRLDQKFAGNLLQHTDKCRAERAGEEAGRIRKLLSALRYLFRNGTGSPDPKVAELKGLLRPSPSSKARRMSKGSSLGDADTSASAEDSAELTDEDAADGNEGALDGCGGLAPASSDEENSDEESESGDEEGGEEVRGEKSGDEEGGEEARGEKSGDEEGGEDVRGEKSGDEEGGEEVRGEKSGDEVSGGEEVSDGKEVRGEEAEDDGEAALASSQDSEKTLRLGQGDSPRAVVAISPSTPCNETQLPSPDQPLLDQTAPDHADTNELLKVSNGYCSDEDSSFHSSCVSEWTLRGDSECEDGSEENAPMETQYVLVPKPALERKRSCVDVVAESEQAAKRSRQEEVDTAYDCAKPRVKKADPGRSRAPGKATKKGKKQNPPRATFKRGHTKKVKAVKGGADAAPGSSDADQEVVAILVSLLFAKPLVFTPLLDHVELFAGQMSVSIGEMEENRCAVALDLEMGKSGEMGEDAYNMLHPIGFAHSLFQVCRLKPGRSGLLAAPVCSTWVYMSRGSTGRSLGNPGGDPRFPATNSGNVLCSRTLVLLWIAAALQCWWVLEQPQGSLMEHYAPFQAFLKRVRAWRHRMKMLDYGGPSAKPTWLYSSRKEIEHLEQFAPRHLPAVDRDREPCEMVIHYKDTKGIDRIKGGKDLKKSQAYPRLFGRSLAKLRTSQRASQQSEARKIRKRWLKQGPGSLNSKDSARWIKWADLDGVMQFLV</sequence>
<evidence type="ECO:0000313" key="2">
    <source>
        <dbReference type="EMBL" id="CAJ1372519.1"/>
    </source>
</evidence>